<evidence type="ECO:0000256" key="1">
    <source>
        <dbReference type="SAM" id="MobiDB-lite"/>
    </source>
</evidence>
<evidence type="ECO:0000313" key="2">
    <source>
        <dbReference type="EMBL" id="CAE8657739.1"/>
    </source>
</evidence>
<feature type="non-terminal residue" evidence="2">
    <location>
        <position position="1"/>
    </location>
</feature>
<feature type="compositionally biased region" description="Polar residues" evidence="1">
    <location>
        <begin position="1"/>
        <end position="42"/>
    </location>
</feature>
<organism evidence="2 3">
    <name type="scientific">Polarella glacialis</name>
    <name type="common">Dinoflagellate</name>
    <dbReference type="NCBI Taxonomy" id="89957"/>
    <lineage>
        <taxon>Eukaryota</taxon>
        <taxon>Sar</taxon>
        <taxon>Alveolata</taxon>
        <taxon>Dinophyceae</taxon>
        <taxon>Suessiales</taxon>
        <taxon>Suessiaceae</taxon>
        <taxon>Polarella</taxon>
    </lineage>
</organism>
<protein>
    <submittedName>
        <fullName evidence="2">Uncharacterized protein</fullName>
    </submittedName>
</protein>
<sequence>METIPCSHSSEATPSMAGQTAQDKLAQAISSQARFSSSQKPSTPLLVRRDGPDHARRTLQHAPLGCIRPGGEPDHVPPVHDNHGSCHHSGGNHQHHNGSHDDDDGGGDDGGGDDGGGDD</sequence>
<evidence type="ECO:0000313" key="3">
    <source>
        <dbReference type="Proteomes" id="UP000626109"/>
    </source>
</evidence>
<name>A0A813IYU8_POLGL</name>
<feature type="region of interest" description="Disordered" evidence="1">
    <location>
        <begin position="1"/>
        <end position="119"/>
    </location>
</feature>
<gene>
    <name evidence="2" type="ORF">PGLA2088_LOCUS13004</name>
</gene>
<accession>A0A813IYU8</accession>
<dbReference type="Proteomes" id="UP000626109">
    <property type="component" value="Unassembled WGS sequence"/>
</dbReference>
<proteinExistence type="predicted"/>
<feature type="compositionally biased region" description="Basic and acidic residues" evidence="1">
    <location>
        <begin position="47"/>
        <end position="56"/>
    </location>
</feature>
<feature type="compositionally biased region" description="Basic and acidic residues" evidence="1">
    <location>
        <begin position="71"/>
        <end position="84"/>
    </location>
</feature>
<comment type="caution">
    <text evidence="2">The sequence shown here is derived from an EMBL/GenBank/DDBJ whole genome shotgun (WGS) entry which is preliminary data.</text>
</comment>
<dbReference type="EMBL" id="CAJNNW010015462">
    <property type="protein sequence ID" value="CAE8657739.1"/>
    <property type="molecule type" value="Genomic_DNA"/>
</dbReference>
<dbReference type="AlphaFoldDB" id="A0A813IYU8"/>
<feature type="compositionally biased region" description="Acidic residues" evidence="1">
    <location>
        <begin position="101"/>
        <end position="119"/>
    </location>
</feature>
<reference evidence="2" key="1">
    <citation type="submission" date="2021-02" db="EMBL/GenBank/DDBJ databases">
        <authorList>
            <person name="Dougan E. K."/>
            <person name="Rhodes N."/>
            <person name="Thang M."/>
            <person name="Chan C."/>
        </authorList>
    </citation>
    <scope>NUCLEOTIDE SEQUENCE</scope>
</reference>